<dbReference type="EMBL" id="MNUE01000060">
    <property type="protein sequence ID" value="OJD30440.1"/>
    <property type="molecule type" value="Genomic_DNA"/>
</dbReference>
<keyword evidence="2" id="KW-0805">Transcription regulation</keyword>
<evidence type="ECO:0000256" key="5">
    <source>
        <dbReference type="ARBA" id="ARBA00023242"/>
    </source>
</evidence>
<dbReference type="GO" id="GO:0005634">
    <property type="term" value="C:nucleus"/>
    <property type="evidence" value="ECO:0007669"/>
    <property type="project" value="UniProtKB-SubCell"/>
</dbReference>
<keyword evidence="4" id="KW-0804">Transcription</keyword>
<feature type="region of interest" description="Disordered" evidence="6">
    <location>
        <begin position="63"/>
        <end position="94"/>
    </location>
</feature>
<accession>A0A1J9QPQ7</accession>
<protein>
    <submittedName>
        <fullName evidence="8">C6 transcription factor 2</fullName>
    </submittedName>
</protein>
<dbReference type="SUPFAM" id="SSF57701">
    <property type="entry name" value="Zn2/Cys6 DNA-binding domain"/>
    <property type="match status" value="1"/>
</dbReference>
<evidence type="ECO:0000256" key="1">
    <source>
        <dbReference type="ARBA" id="ARBA00004123"/>
    </source>
</evidence>
<organism evidence="8 9">
    <name type="scientific">Diplodia corticola</name>
    <dbReference type="NCBI Taxonomy" id="236234"/>
    <lineage>
        <taxon>Eukaryota</taxon>
        <taxon>Fungi</taxon>
        <taxon>Dikarya</taxon>
        <taxon>Ascomycota</taxon>
        <taxon>Pezizomycotina</taxon>
        <taxon>Dothideomycetes</taxon>
        <taxon>Dothideomycetes incertae sedis</taxon>
        <taxon>Botryosphaeriales</taxon>
        <taxon>Botryosphaeriaceae</taxon>
        <taxon>Diplodia</taxon>
    </lineage>
</organism>
<feature type="compositionally biased region" description="Polar residues" evidence="6">
    <location>
        <begin position="271"/>
        <end position="281"/>
    </location>
</feature>
<evidence type="ECO:0000256" key="4">
    <source>
        <dbReference type="ARBA" id="ARBA00023163"/>
    </source>
</evidence>
<evidence type="ECO:0000313" key="8">
    <source>
        <dbReference type="EMBL" id="OJD30440.1"/>
    </source>
</evidence>
<dbReference type="Pfam" id="PF00172">
    <property type="entry name" value="Zn_clus"/>
    <property type="match status" value="1"/>
</dbReference>
<evidence type="ECO:0000256" key="6">
    <source>
        <dbReference type="SAM" id="MobiDB-lite"/>
    </source>
</evidence>
<dbReference type="InterPro" id="IPR001138">
    <property type="entry name" value="Zn2Cys6_DnaBD"/>
</dbReference>
<keyword evidence="5" id="KW-0539">Nucleus</keyword>
<dbReference type="PANTHER" id="PTHR47540">
    <property type="entry name" value="THIAMINE REPRESSIBLE GENES REGULATORY PROTEIN THI5"/>
    <property type="match status" value="1"/>
</dbReference>
<reference evidence="8 9" key="1">
    <citation type="submission" date="2016-10" db="EMBL/GenBank/DDBJ databases">
        <title>Proteomics and genomics reveal pathogen-plant mechanisms compatible with a hemibiotrophic lifestyle of Diplodia corticola.</title>
        <authorList>
            <person name="Fernandes I."/>
            <person name="De Jonge R."/>
            <person name="Van De Peer Y."/>
            <person name="Devreese B."/>
            <person name="Alves A."/>
            <person name="Esteves A.C."/>
        </authorList>
    </citation>
    <scope>NUCLEOTIDE SEQUENCE [LARGE SCALE GENOMIC DNA]</scope>
    <source>
        <strain evidence="8 9">CBS 112549</strain>
    </source>
</reference>
<dbReference type="Gene3D" id="4.10.240.10">
    <property type="entry name" value="Zn(2)-C6 fungal-type DNA-binding domain"/>
    <property type="match status" value="1"/>
</dbReference>
<dbReference type="GO" id="GO:0045944">
    <property type="term" value="P:positive regulation of transcription by RNA polymerase II"/>
    <property type="evidence" value="ECO:0007669"/>
    <property type="project" value="TreeGrafter"/>
</dbReference>
<evidence type="ECO:0000256" key="2">
    <source>
        <dbReference type="ARBA" id="ARBA00023015"/>
    </source>
</evidence>
<dbReference type="OrthoDB" id="2328572at2759"/>
<name>A0A1J9QPQ7_9PEZI</name>
<dbReference type="PROSITE" id="PS00463">
    <property type="entry name" value="ZN2_CY6_FUNGAL_1"/>
    <property type="match status" value="1"/>
</dbReference>
<evidence type="ECO:0000256" key="3">
    <source>
        <dbReference type="ARBA" id="ARBA00023125"/>
    </source>
</evidence>
<keyword evidence="3" id="KW-0238">DNA-binding</keyword>
<dbReference type="InterPro" id="IPR051711">
    <property type="entry name" value="Stress_Response_Reg"/>
</dbReference>
<keyword evidence="9" id="KW-1185">Reference proteome</keyword>
<evidence type="ECO:0000313" key="9">
    <source>
        <dbReference type="Proteomes" id="UP000183809"/>
    </source>
</evidence>
<comment type="caution">
    <text evidence="8">The sequence shown here is derived from an EMBL/GenBank/DDBJ whole genome shotgun (WGS) entry which is preliminary data.</text>
</comment>
<dbReference type="GO" id="GO:0000981">
    <property type="term" value="F:DNA-binding transcription factor activity, RNA polymerase II-specific"/>
    <property type="evidence" value="ECO:0007669"/>
    <property type="project" value="InterPro"/>
</dbReference>
<dbReference type="Proteomes" id="UP000183809">
    <property type="component" value="Unassembled WGS sequence"/>
</dbReference>
<dbReference type="GO" id="GO:0043565">
    <property type="term" value="F:sequence-specific DNA binding"/>
    <property type="evidence" value="ECO:0007669"/>
    <property type="project" value="TreeGrafter"/>
</dbReference>
<comment type="subcellular location">
    <subcellularLocation>
        <location evidence="1">Nucleus</location>
    </subcellularLocation>
</comment>
<dbReference type="GO" id="GO:0008270">
    <property type="term" value="F:zinc ion binding"/>
    <property type="evidence" value="ECO:0007669"/>
    <property type="project" value="InterPro"/>
</dbReference>
<feature type="domain" description="Zn(2)-C6 fungal-type" evidence="7">
    <location>
        <begin position="27"/>
        <end position="56"/>
    </location>
</feature>
<dbReference type="SMART" id="SM00066">
    <property type="entry name" value="GAL4"/>
    <property type="match status" value="1"/>
</dbReference>
<dbReference type="RefSeq" id="XP_020126700.1">
    <property type="nucleotide sequence ID" value="XM_020277735.1"/>
</dbReference>
<dbReference type="PROSITE" id="PS50048">
    <property type="entry name" value="ZN2_CY6_FUNGAL_2"/>
    <property type="match status" value="1"/>
</dbReference>
<dbReference type="AlphaFoldDB" id="A0A1J9QPQ7"/>
<proteinExistence type="predicted"/>
<dbReference type="PANTHER" id="PTHR47540:SF4">
    <property type="entry name" value="TRANSCRIPTION FACTOR RGLT"/>
    <property type="match status" value="1"/>
</dbReference>
<dbReference type="CDD" id="cd00067">
    <property type="entry name" value="GAL4"/>
    <property type="match status" value="1"/>
</dbReference>
<sequence length="297" mass="32532">MAAQDPLFADLPSAAESKRPKLKLRSACDFCHAAKVKCSGELVCARCQTQELPCSYSYAMRAGKPKGSRNRKTLEKQARLRQQHAASRTPRHDWHALPADLHPSWADAACMDFAVFNGPDQPIPGTSTLDPVTGRFTDADSLLLDAHLQTPPLESFQWTWPDCETAEESSSSSASTLDNPELSASCDCFDVQTANLSALHSLHRSLQLPSTSCRIDTCVQRINSALTSCRDFLGCSRCHKDSSAVLLTVSAFQLVLRLFEHLVSQQQQHQPPTDTTNSDRPNASVPPCHIGEYEGAP</sequence>
<gene>
    <name evidence="8" type="ORF">BKCO1_600007</name>
</gene>
<dbReference type="InterPro" id="IPR036864">
    <property type="entry name" value="Zn2-C6_fun-type_DNA-bd_sf"/>
</dbReference>
<feature type="region of interest" description="Disordered" evidence="6">
    <location>
        <begin position="266"/>
        <end position="297"/>
    </location>
</feature>
<dbReference type="GeneID" id="31017996"/>
<evidence type="ECO:0000259" key="7">
    <source>
        <dbReference type="PROSITE" id="PS50048"/>
    </source>
</evidence>